<dbReference type="GO" id="GO:0016491">
    <property type="term" value="F:oxidoreductase activity"/>
    <property type="evidence" value="ECO:0007669"/>
    <property type="project" value="UniProtKB-KW"/>
</dbReference>
<evidence type="ECO:0000313" key="3">
    <source>
        <dbReference type="EMBL" id="KAJ6438636.1"/>
    </source>
</evidence>
<organism evidence="3 4">
    <name type="scientific">Purpureocillium lavendulum</name>
    <dbReference type="NCBI Taxonomy" id="1247861"/>
    <lineage>
        <taxon>Eukaryota</taxon>
        <taxon>Fungi</taxon>
        <taxon>Dikarya</taxon>
        <taxon>Ascomycota</taxon>
        <taxon>Pezizomycotina</taxon>
        <taxon>Sordariomycetes</taxon>
        <taxon>Hypocreomycetidae</taxon>
        <taxon>Hypocreales</taxon>
        <taxon>Ophiocordycipitaceae</taxon>
        <taxon>Purpureocillium</taxon>
    </lineage>
</organism>
<dbReference type="AlphaFoldDB" id="A0AB34FJ08"/>
<dbReference type="InterPro" id="IPR025337">
    <property type="entry name" value="Questin_oxidase-like"/>
</dbReference>
<feature type="region of interest" description="Disordered" evidence="2">
    <location>
        <begin position="1"/>
        <end position="22"/>
    </location>
</feature>
<comment type="caution">
    <text evidence="3">The sequence shown here is derived from an EMBL/GenBank/DDBJ whole genome shotgun (WGS) entry which is preliminary data.</text>
</comment>
<name>A0AB34FJ08_9HYPO</name>
<dbReference type="PANTHER" id="PTHR35870:SF1">
    <property type="entry name" value="PROTEIN, PUTATIVE (AFU_ORTHOLOGUE AFUA_5G03330)-RELATED"/>
    <property type="match status" value="1"/>
</dbReference>
<dbReference type="PANTHER" id="PTHR35870">
    <property type="entry name" value="PROTEIN, PUTATIVE (AFU_ORTHOLOGUE AFUA_5G03330)-RELATED"/>
    <property type="match status" value="1"/>
</dbReference>
<protein>
    <submittedName>
        <fullName evidence="3">HypA protein</fullName>
    </submittedName>
</protein>
<sequence length="518" mass="58117">MHLFRLGGPPSHDVTSTGPPPPPAVASITRLEIWGKAAEAQAFFQISLGVGAAYSIRTDILASMATAYRIQVPARDTGLWKADQTQEAATKVTELLQRDLEHHHVFFNASGFHNHILHQLLTLYSTGADASLLQAAYDKNKTYQIKAMGPHPTALADLQAGWDAHAHKYLGKGRHYPDFLKFFQGEIDARGWQAVVEDYLFADTPRARDMLGRLFAGFLHPMIQLMYGVEWEQPAIVAQGLSQAAVHEDRLGAFLRLIDDAAAKTPKSAEQQQRSVAEICEAVRREDEKLATSARWKDPNRIYDGVMVRAHDEAVALLAQIRVLPEDLEERTVEMIHTAAYIAAGASWNPPYIPKFDFFLIHHLTSAPFFLALNRHDWVPEAARVRLLEWKLRVDAVEYIARGSPPLRLTEALASWPSSSSSRLKRDNGETLAARDLLPRFHAVVDDGHTIKAARALLLAQEVSRPYEGKGRPWMRIEGERAWATVMDMLLRSVEGDEYEWVRSAGFEEAWEGMPKLE</sequence>
<dbReference type="Pfam" id="PF14027">
    <property type="entry name" value="Questin_oxidase"/>
    <property type="match status" value="1"/>
</dbReference>
<dbReference type="EMBL" id="JAQHRD010000008">
    <property type="protein sequence ID" value="KAJ6438636.1"/>
    <property type="molecule type" value="Genomic_DNA"/>
</dbReference>
<gene>
    <name evidence="3" type="ORF">O9K51_09231</name>
</gene>
<proteinExistence type="predicted"/>
<evidence type="ECO:0000313" key="4">
    <source>
        <dbReference type="Proteomes" id="UP001163105"/>
    </source>
</evidence>
<keyword evidence="4" id="KW-1185">Reference proteome</keyword>
<dbReference type="Proteomes" id="UP001163105">
    <property type="component" value="Unassembled WGS sequence"/>
</dbReference>
<keyword evidence="1" id="KW-0560">Oxidoreductase</keyword>
<accession>A0AB34FJ08</accession>
<reference evidence="3" key="1">
    <citation type="submission" date="2023-01" db="EMBL/GenBank/DDBJ databases">
        <title>The growth and conidiation of Purpureocillium lavendulum are regulated by nitrogen source and histone H3K14 acetylation.</title>
        <authorList>
            <person name="Tang P."/>
            <person name="Han J."/>
            <person name="Zhang C."/>
            <person name="Tang P."/>
            <person name="Qi F."/>
            <person name="Zhang K."/>
            <person name="Liang L."/>
        </authorList>
    </citation>
    <scope>NUCLEOTIDE SEQUENCE</scope>
    <source>
        <strain evidence="3">YMF1.00683</strain>
    </source>
</reference>
<evidence type="ECO:0000256" key="1">
    <source>
        <dbReference type="ARBA" id="ARBA00023002"/>
    </source>
</evidence>
<evidence type="ECO:0000256" key="2">
    <source>
        <dbReference type="SAM" id="MobiDB-lite"/>
    </source>
</evidence>